<keyword evidence="1" id="KW-1133">Transmembrane helix</keyword>
<feature type="transmembrane region" description="Helical" evidence="1">
    <location>
        <begin position="24"/>
        <end position="47"/>
    </location>
</feature>
<keyword evidence="2" id="KW-1185">Reference proteome</keyword>
<keyword evidence="1" id="KW-0812">Transmembrane</keyword>
<organism evidence="2 3">
    <name type="scientific">Steinernema glaseri</name>
    <dbReference type="NCBI Taxonomy" id="37863"/>
    <lineage>
        <taxon>Eukaryota</taxon>
        <taxon>Metazoa</taxon>
        <taxon>Ecdysozoa</taxon>
        <taxon>Nematoda</taxon>
        <taxon>Chromadorea</taxon>
        <taxon>Rhabditida</taxon>
        <taxon>Tylenchina</taxon>
        <taxon>Panagrolaimomorpha</taxon>
        <taxon>Strongyloidoidea</taxon>
        <taxon>Steinernematidae</taxon>
        <taxon>Steinernema</taxon>
    </lineage>
</organism>
<evidence type="ECO:0000313" key="2">
    <source>
        <dbReference type="Proteomes" id="UP000095287"/>
    </source>
</evidence>
<sequence>MENSTFVYGSELQGRGYVTRRDIIFGYLTTLIGLIAFSGATVNLYLIRRLKNFQNAFGFFWAVRTIGEMGTEITFVLYTGPVTLM</sequence>
<name>A0A1I7ZS24_9BILA</name>
<evidence type="ECO:0000313" key="3">
    <source>
        <dbReference type="WBParaSite" id="L893_g29225.t1"/>
    </source>
</evidence>
<dbReference type="Proteomes" id="UP000095287">
    <property type="component" value="Unplaced"/>
</dbReference>
<accession>A0A1I7ZS24</accession>
<reference evidence="3" key="1">
    <citation type="submission" date="2016-11" db="UniProtKB">
        <authorList>
            <consortium name="WormBaseParasite"/>
        </authorList>
    </citation>
    <scope>IDENTIFICATION</scope>
</reference>
<keyword evidence="1" id="KW-0472">Membrane</keyword>
<evidence type="ECO:0000256" key="1">
    <source>
        <dbReference type="SAM" id="Phobius"/>
    </source>
</evidence>
<dbReference type="WBParaSite" id="L893_g29225.t1">
    <property type="protein sequence ID" value="L893_g29225.t1"/>
    <property type="gene ID" value="L893_g29225"/>
</dbReference>
<proteinExistence type="predicted"/>
<dbReference type="AlphaFoldDB" id="A0A1I7ZS24"/>
<protein>
    <submittedName>
        <fullName evidence="3">7TM_GPCR_Srx domain-containing protein</fullName>
    </submittedName>
</protein>